<dbReference type="Gene3D" id="1.10.3210.10">
    <property type="entry name" value="Hypothetical protein af1432"/>
    <property type="match status" value="1"/>
</dbReference>
<evidence type="ECO:0000313" key="1">
    <source>
        <dbReference type="EMBL" id="SVE03295.1"/>
    </source>
</evidence>
<organism evidence="1">
    <name type="scientific">marine metagenome</name>
    <dbReference type="NCBI Taxonomy" id="408172"/>
    <lineage>
        <taxon>unclassified sequences</taxon>
        <taxon>metagenomes</taxon>
        <taxon>ecological metagenomes</taxon>
    </lineage>
</organism>
<protein>
    <recommendedName>
        <fullName evidence="2">Guanosine-3',5'-bis(Diphosphate) 3'-pyrophosphohydrolase</fullName>
    </recommendedName>
</protein>
<sequence>MNPDDMATCATCGDVVIYCTCIEKIMEENRQKKMGTLERAIELAVEHHKGQVDKAGKPYILHPLRLMMSVDK</sequence>
<name>A0A383A7V5_9ZZZZ</name>
<proteinExistence type="predicted"/>
<evidence type="ECO:0008006" key="2">
    <source>
        <dbReference type="Google" id="ProtNLM"/>
    </source>
</evidence>
<gene>
    <name evidence="1" type="ORF">METZ01_LOCUS456149</name>
</gene>
<dbReference type="EMBL" id="UINC01189552">
    <property type="protein sequence ID" value="SVE03295.1"/>
    <property type="molecule type" value="Genomic_DNA"/>
</dbReference>
<dbReference type="AlphaFoldDB" id="A0A383A7V5"/>
<feature type="non-terminal residue" evidence="1">
    <location>
        <position position="72"/>
    </location>
</feature>
<dbReference type="SUPFAM" id="SSF109604">
    <property type="entry name" value="HD-domain/PDEase-like"/>
    <property type="match status" value="1"/>
</dbReference>
<accession>A0A383A7V5</accession>
<reference evidence="1" key="1">
    <citation type="submission" date="2018-05" db="EMBL/GenBank/DDBJ databases">
        <authorList>
            <person name="Lanie J.A."/>
            <person name="Ng W.-L."/>
            <person name="Kazmierczak K.M."/>
            <person name="Andrzejewski T.M."/>
            <person name="Davidsen T.M."/>
            <person name="Wayne K.J."/>
            <person name="Tettelin H."/>
            <person name="Glass J.I."/>
            <person name="Rusch D."/>
            <person name="Podicherti R."/>
            <person name="Tsui H.-C.T."/>
            <person name="Winkler M.E."/>
        </authorList>
    </citation>
    <scope>NUCLEOTIDE SEQUENCE</scope>
</reference>